<feature type="compositionally biased region" description="Gly residues" evidence="1">
    <location>
        <begin position="1"/>
        <end position="11"/>
    </location>
</feature>
<proteinExistence type="predicted"/>
<protein>
    <submittedName>
        <fullName evidence="3">Hypp2399 protein</fullName>
    </submittedName>
</protein>
<evidence type="ECO:0000313" key="3">
    <source>
        <dbReference type="EMBL" id="CAH1261582.1"/>
    </source>
</evidence>
<evidence type="ECO:0000259" key="2">
    <source>
        <dbReference type="Pfam" id="PF23081"/>
    </source>
</evidence>
<accession>A0A8K0EPS1</accession>
<feature type="domain" description="Kinesin-like protein KIF26A/B helical" evidence="2">
    <location>
        <begin position="69"/>
        <end position="93"/>
    </location>
</feature>
<dbReference type="OrthoDB" id="6156415at2759"/>
<dbReference type="AlphaFoldDB" id="A0A8K0EPS1"/>
<keyword evidence="4" id="KW-1185">Reference proteome</keyword>
<evidence type="ECO:0000313" key="4">
    <source>
        <dbReference type="Proteomes" id="UP000838412"/>
    </source>
</evidence>
<feature type="region of interest" description="Disordered" evidence="1">
    <location>
        <begin position="1"/>
        <end position="66"/>
    </location>
</feature>
<evidence type="ECO:0000256" key="1">
    <source>
        <dbReference type="SAM" id="MobiDB-lite"/>
    </source>
</evidence>
<dbReference type="InterPro" id="IPR057090">
    <property type="entry name" value="HTH_KIF26A_B_1st"/>
</dbReference>
<dbReference type="Proteomes" id="UP000838412">
    <property type="component" value="Chromosome 4"/>
</dbReference>
<gene>
    <name evidence="3" type="primary">Hypp2399</name>
    <name evidence="3" type="ORF">BLAG_LOCUS16958</name>
</gene>
<reference evidence="3" key="1">
    <citation type="submission" date="2022-01" db="EMBL/GenBank/DDBJ databases">
        <authorList>
            <person name="Braso-Vives M."/>
        </authorList>
    </citation>
    <scope>NUCLEOTIDE SEQUENCE</scope>
</reference>
<dbReference type="Pfam" id="PF23081">
    <property type="entry name" value="HTH_KIF26A_B_1st"/>
    <property type="match status" value="1"/>
</dbReference>
<sequence>MSAGGAGVGHGAGRERSSDGRRLHTFQNIDPQSGARASRLPQPMDRKGQSGAAERGRPRAAGGGGTGAGICCEKCNARLVELKRQALRLYVTSRGLLAHNVTVAKNNAGMFGQACEDMALLISTSDPLFLITDLKKQSRDGEGFKKQRRKLKTALFGLYIACSS</sequence>
<dbReference type="EMBL" id="OV696689">
    <property type="protein sequence ID" value="CAH1261582.1"/>
    <property type="molecule type" value="Genomic_DNA"/>
</dbReference>
<feature type="compositionally biased region" description="Basic and acidic residues" evidence="1">
    <location>
        <begin position="12"/>
        <end position="22"/>
    </location>
</feature>
<organism evidence="3 4">
    <name type="scientific">Branchiostoma lanceolatum</name>
    <name type="common">Common lancelet</name>
    <name type="synonym">Amphioxus lanceolatum</name>
    <dbReference type="NCBI Taxonomy" id="7740"/>
    <lineage>
        <taxon>Eukaryota</taxon>
        <taxon>Metazoa</taxon>
        <taxon>Chordata</taxon>
        <taxon>Cephalochordata</taxon>
        <taxon>Leptocardii</taxon>
        <taxon>Amphioxiformes</taxon>
        <taxon>Branchiostomatidae</taxon>
        <taxon>Branchiostoma</taxon>
    </lineage>
</organism>
<name>A0A8K0EPS1_BRALA</name>